<gene>
    <name evidence="3" type="ORF">JOC77_002455</name>
</gene>
<feature type="domain" description="Glycosyltransferase 2-like" evidence="2">
    <location>
        <begin position="9"/>
        <end position="132"/>
    </location>
</feature>
<evidence type="ECO:0000313" key="4">
    <source>
        <dbReference type="Proteomes" id="UP000823486"/>
    </source>
</evidence>
<comment type="similarity">
    <text evidence="1">Belongs to the glycosyltransferase 2 family.</text>
</comment>
<protein>
    <submittedName>
        <fullName evidence="3">Glycosyltransferase involved in cell wall biosynthesis</fullName>
    </submittedName>
</protein>
<dbReference type="PANTHER" id="PTHR22916">
    <property type="entry name" value="GLYCOSYLTRANSFERASE"/>
    <property type="match status" value="1"/>
</dbReference>
<dbReference type="InterPro" id="IPR001173">
    <property type="entry name" value="Glyco_trans_2-like"/>
</dbReference>
<dbReference type="Pfam" id="PF00535">
    <property type="entry name" value="Glycos_transf_2"/>
    <property type="match status" value="1"/>
</dbReference>
<dbReference type="InterPro" id="IPR029044">
    <property type="entry name" value="Nucleotide-diphossugar_trans"/>
</dbReference>
<accession>A0ABS2QIM0</accession>
<dbReference type="EMBL" id="JAFBFI010000010">
    <property type="protein sequence ID" value="MBM7693016.1"/>
    <property type="molecule type" value="Genomic_DNA"/>
</dbReference>
<comment type="caution">
    <text evidence="3">The sequence shown here is derived from an EMBL/GenBank/DDBJ whole genome shotgun (WGS) entry which is preliminary data.</text>
</comment>
<proteinExistence type="inferred from homology"/>
<dbReference type="PANTHER" id="PTHR22916:SF3">
    <property type="entry name" value="UDP-GLCNAC:BETAGAL BETA-1,3-N-ACETYLGLUCOSAMINYLTRANSFERASE-LIKE PROTEIN 1"/>
    <property type="match status" value="1"/>
</dbReference>
<evidence type="ECO:0000256" key="1">
    <source>
        <dbReference type="ARBA" id="ARBA00006739"/>
    </source>
</evidence>
<name>A0ABS2QIM0_9BACI</name>
<dbReference type="Gene3D" id="3.90.550.10">
    <property type="entry name" value="Spore Coat Polysaccharide Biosynthesis Protein SpsA, Chain A"/>
    <property type="match status" value="1"/>
</dbReference>
<evidence type="ECO:0000259" key="2">
    <source>
        <dbReference type="Pfam" id="PF00535"/>
    </source>
</evidence>
<sequence>MTQESPKVSIIIPFYNCPYIDKAIESAIRQTYPNKEIIVVNDGSNTFLDKINPFLGEITLLHKPNGGTASALNTGIKRCSGAYFAWLSSDDQFLPEKLEIQIKHMIEKGSKASFTSFYTMDENGLVTSGPIRQHDHDDLLLLKKLRSHCPINGCTVILSKDVFAGCGLFNEALSYTQDYEFWIRTALQYSFSYIDVPLTKYRVHNSMGTRRFRKGLRHEIRQVKAMFKGKLNEAIAGRKA</sequence>
<organism evidence="3 4">
    <name type="scientific">Peribacillus deserti</name>
    <dbReference type="NCBI Taxonomy" id="673318"/>
    <lineage>
        <taxon>Bacteria</taxon>
        <taxon>Bacillati</taxon>
        <taxon>Bacillota</taxon>
        <taxon>Bacilli</taxon>
        <taxon>Bacillales</taxon>
        <taxon>Bacillaceae</taxon>
        <taxon>Peribacillus</taxon>
    </lineage>
</organism>
<keyword evidence="4" id="KW-1185">Reference proteome</keyword>
<dbReference type="Proteomes" id="UP000823486">
    <property type="component" value="Unassembled WGS sequence"/>
</dbReference>
<dbReference type="RefSeq" id="WP_204543499.1">
    <property type="nucleotide sequence ID" value="NZ_JAFBFI010000010.1"/>
</dbReference>
<reference evidence="3 4" key="1">
    <citation type="submission" date="2021-01" db="EMBL/GenBank/DDBJ databases">
        <title>Genomic Encyclopedia of Type Strains, Phase IV (KMG-IV): sequencing the most valuable type-strain genomes for metagenomic binning, comparative biology and taxonomic classification.</title>
        <authorList>
            <person name="Goeker M."/>
        </authorList>
    </citation>
    <scope>NUCLEOTIDE SEQUENCE [LARGE SCALE GENOMIC DNA]</scope>
    <source>
        <strain evidence="3 4">DSM 105482</strain>
    </source>
</reference>
<evidence type="ECO:0000313" key="3">
    <source>
        <dbReference type="EMBL" id="MBM7693016.1"/>
    </source>
</evidence>
<dbReference type="SUPFAM" id="SSF53448">
    <property type="entry name" value="Nucleotide-diphospho-sugar transferases"/>
    <property type="match status" value="1"/>
</dbReference>